<dbReference type="STRING" id="1782.AWC18_04690"/>
<dbReference type="AlphaFoldDB" id="A0A1X1ZJH9"/>
<keyword evidence="5" id="KW-0190">Covalent protein-DNA linkage</keyword>
<dbReference type="PANTHER" id="PTHR13604">
    <property type="entry name" value="DC12-RELATED"/>
    <property type="match status" value="1"/>
</dbReference>
<dbReference type="EC" id="3.4.-.-" evidence="8"/>
<sequence>MCGRFAVTTDPALLAARIDAINEIPADAATGPNYNVAPTDGIATLVSRHPEGHQDGGSASLDEGQEKLGPPHEHGDQPTRRLRLMRWGLVPPWTEAGPDGAPASGGPLLINARADKVTTSPAFRVAAERRRCLVPMSGYYEWRAEPGGSVRLDAGEVKPAPSGQARRGARKTPFYIHGDGAMLYAAGLWSVWRPNRLSDAVLSVAIITTEAVGELAGIHDRMPLLLPENHWDTWLNPDSDVDTTLLARPPDVTGIAVREVSTLVNSVRNNSPELIAPAKPQPEQAYLL</sequence>
<evidence type="ECO:0000256" key="2">
    <source>
        <dbReference type="ARBA" id="ARBA00022670"/>
    </source>
</evidence>
<dbReference type="GO" id="GO:0106300">
    <property type="term" value="P:protein-DNA covalent cross-linking repair"/>
    <property type="evidence" value="ECO:0007669"/>
    <property type="project" value="InterPro"/>
</dbReference>
<evidence type="ECO:0000256" key="4">
    <source>
        <dbReference type="ARBA" id="ARBA00022801"/>
    </source>
</evidence>
<dbReference type="Pfam" id="PF02586">
    <property type="entry name" value="SRAP"/>
    <property type="match status" value="1"/>
</dbReference>
<evidence type="ECO:0000256" key="6">
    <source>
        <dbReference type="ARBA" id="ARBA00023125"/>
    </source>
</evidence>
<reference evidence="10 11" key="1">
    <citation type="submission" date="2016-01" db="EMBL/GenBank/DDBJ databases">
        <title>The new phylogeny of the genus Mycobacterium.</title>
        <authorList>
            <person name="Tarcisio F."/>
            <person name="Conor M."/>
            <person name="Antonella G."/>
            <person name="Elisabetta G."/>
            <person name="Giulia F.S."/>
            <person name="Sara T."/>
            <person name="Anna F."/>
            <person name="Clotilde B."/>
            <person name="Roberto B."/>
            <person name="Veronica D.S."/>
            <person name="Fabio R."/>
            <person name="Monica P."/>
            <person name="Olivier J."/>
            <person name="Enrico T."/>
            <person name="Nicola S."/>
        </authorList>
    </citation>
    <scope>NUCLEOTIDE SEQUENCE [LARGE SCALE GENOMIC DNA]</scope>
    <source>
        <strain evidence="10 11">DSM 44164</strain>
    </source>
</reference>
<evidence type="ECO:0000256" key="8">
    <source>
        <dbReference type="RuleBase" id="RU364100"/>
    </source>
</evidence>
<keyword evidence="2 8" id="KW-0645">Protease</keyword>
<dbReference type="RefSeq" id="WP_085137904.1">
    <property type="nucleotide sequence ID" value="NZ_LQPI01000028.1"/>
</dbReference>
<dbReference type="Proteomes" id="UP000193108">
    <property type="component" value="Unassembled WGS sequence"/>
</dbReference>
<evidence type="ECO:0000256" key="3">
    <source>
        <dbReference type="ARBA" id="ARBA00022763"/>
    </source>
</evidence>
<comment type="similarity">
    <text evidence="1 8">Belongs to the SOS response-associated peptidase family.</text>
</comment>
<accession>A0A1X1ZJH9</accession>
<gene>
    <name evidence="10" type="ORF">AWC18_04690</name>
</gene>
<dbReference type="GO" id="GO:0006508">
    <property type="term" value="P:proteolysis"/>
    <property type="evidence" value="ECO:0007669"/>
    <property type="project" value="UniProtKB-KW"/>
</dbReference>
<dbReference type="EMBL" id="LQPI01000028">
    <property type="protein sequence ID" value="ORW23472.1"/>
    <property type="molecule type" value="Genomic_DNA"/>
</dbReference>
<dbReference type="SUPFAM" id="SSF143081">
    <property type="entry name" value="BB1717-like"/>
    <property type="match status" value="1"/>
</dbReference>
<protein>
    <recommendedName>
        <fullName evidence="8">Abasic site processing protein</fullName>
        <ecNumber evidence="8">3.4.-.-</ecNumber>
    </recommendedName>
</protein>
<evidence type="ECO:0000313" key="11">
    <source>
        <dbReference type="Proteomes" id="UP000193108"/>
    </source>
</evidence>
<evidence type="ECO:0000313" key="10">
    <source>
        <dbReference type="EMBL" id="ORW23472.1"/>
    </source>
</evidence>
<evidence type="ECO:0000256" key="7">
    <source>
        <dbReference type="ARBA" id="ARBA00023239"/>
    </source>
</evidence>
<comment type="caution">
    <text evidence="10">The sequence shown here is derived from an EMBL/GenBank/DDBJ whole genome shotgun (WGS) entry which is preliminary data.</text>
</comment>
<dbReference type="Gene3D" id="3.90.1680.10">
    <property type="entry name" value="SOS response associated peptidase-like"/>
    <property type="match status" value="1"/>
</dbReference>
<keyword evidence="3" id="KW-0227">DNA damage</keyword>
<dbReference type="InterPro" id="IPR003738">
    <property type="entry name" value="SRAP"/>
</dbReference>
<feature type="region of interest" description="Disordered" evidence="9">
    <location>
        <begin position="47"/>
        <end position="79"/>
    </location>
</feature>
<evidence type="ECO:0000256" key="9">
    <source>
        <dbReference type="SAM" id="MobiDB-lite"/>
    </source>
</evidence>
<dbReference type="InterPro" id="IPR036590">
    <property type="entry name" value="SRAP-like"/>
</dbReference>
<proteinExistence type="inferred from homology"/>
<dbReference type="PANTHER" id="PTHR13604:SF0">
    <property type="entry name" value="ABASIC SITE PROCESSING PROTEIN HMCES"/>
    <property type="match status" value="1"/>
</dbReference>
<dbReference type="GO" id="GO:0016829">
    <property type="term" value="F:lyase activity"/>
    <property type="evidence" value="ECO:0007669"/>
    <property type="project" value="UniProtKB-KW"/>
</dbReference>
<keyword evidence="6" id="KW-0238">DNA-binding</keyword>
<feature type="compositionally biased region" description="Basic and acidic residues" evidence="9">
    <location>
        <begin position="64"/>
        <end position="79"/>
    </location>
</feature>
<organism evidence="10 11">
    <name type="scientific">Mycolicibacter nonchromogenicus</name>
    <name type="common">Mycobacterium nonchromogenicum</name>
    <dbReference type="NCBI Taxonomy" id="1782"/>
    <lineage>
        <taxon>Bacteria</taxon>
        <taxon>Bacillati</taxon>
        <taxon>Actinomycetota</taxon>
        <taxon>Actinomycetes</taxon>
        <taxon>Mycobacteriales</taxon>
        <taxon>Mycobacteriaceae</taxon>
        <taxon>Mycolicibacter</taxon>
    </lineage>
</organism>
<dbReference type="GO" id="GO:0008233">
    <property type="term" value="F:peptidase activity"/>
    <property type="evidence" value="ECO:0007669"/>
    <property type="project" value="UniProtKB-KW"/>
</dbReference>
<keyword evidence="11" id="KW-1185">Reference proteome</keyword>
<evidence type="ECO:0000256" key="1">
    <source>
        <dbReference type="ARBA" id="ARBA00008136"/>
    </source>
</evidence>
<keyword evidence="7" id="KW-0456">Lyase</keyword>
<name>A0A1X1ZJH9_MYCNO</name>
<evidence type="ECO:0000256" key="5">
    <source>
        <dbReference type="ARBA" id="ARBA00023124"/>
    </source>
</evidence>
<dbReference type="GO" id="GO:0003697">
    <property type="term" value="F:single-stranded DNA binding"/>
    <property type="evidence" value="ECO:0007669"/>
    <property type="project" value="InterPro"/>
</dbReference>
<keyword evidence="4 8" id="KW-0378">Hydrolase</keyword>